<dbReference type="Proteomes" id="UP001519309">
    <property type="component" value="Unassembled WGS sequence"/>
</dbReference>
<dbReference type="RefSeq" id="WP_079147450.1">
    <property type="nucleotide sequence ID" value="NZ_CP016279.1"/>
</dbReference>
<organism evidence="2 3">
    <name type="scientific">Streptomyces griseochromogenes</name>
    <dbReference type="NCBI Taxonomy" id="68214"/>
    <lineage>
        <taxon>Bacteria</taxon>
        <taxon>Bacillati</taxon>
        <taxon>Actinomycetota</taxon>
        <taxon>Actinomycetes</taxon>
        <taxon>Kitasatosporales</taxon>
        <taxon>Streptomycetaceae</taxon>
        <taxon>Streptomyces</taxon>
    </lineage>
</organism>
<feature type="compositionally biased region" description="Pro residues" evidence="1">
    <location>
        <begin position="202"/>
        <end position="225"/>
    </location>
</feature>
<comment type="caution">
    <text evidence="2">The sequence shown here is derived from an EMBL/GenBank/DDBJ whole genome shotgun (WGS) entry which is preliminary data.</text>
</comment>
<keyword evidence="3" id="KW-1185">Reference proteome</keyword>
<evidence type="ECO:0000256" key="1">
    <source>
        <dbReference type="SAM" id="MobiDB-lite"/>
    </source>
</evidence>
<feature type="region of interest" description="Disordered" evidence="1">
    <location>
        <begin position="194"/>
        <end position="236"/>
    </location>
</feature>
<accession>A0ABS4LIS2</accession>
<proteinExistence type="predicted"/>
<evidence type="ECO:0000313" key="3">
    <source>
        <dbReference type="Proteomes" id="UP001519309"/>
    </source>
</evidence>
<protein>
    <submittedName>
        <fullName evidence="2">Uncharacterized protein</fullName>
    </submittedName>
</protein>
<reference evidence="2 3" key="1">
    <citation type="submission" date="2021-03" db="EMBL/GenBank/DDBJ databases">
        <title>Genomic Encyclopedia of Type Strains, Phase IV (KMG-IV): sequencing the most valuable type-strain genomes for metagenomic binning, comparative biology and taxonomic classification.</title>
        <authorList>
            <person name="Goeker M."/>
        </authorList>
    </citation>
    <scope>NUCLEOTIDE SEQUENCE [LARGE SCALE GENOMIC DNA]</scope>
    <source>
        <strain evidence="2 3">DSM 40499</strain>
    </source>
</reference>
<name>A0ABS4LIS2_9ACTN</name>
<gene>
    <name evidence="2" type="ORF">J2Z21_000129</name>
</gene>
<evidence type="ECO:0000313" key="2">
    <source>
        <dbReference type="EMBL" id="MBP2047207.1"/>
    </source>
</evidence>
<sequence length="236" mass="25196">MTAITGLDLTGFTAREPGVWTDATGLVLAVHFIPLVPDLPAPLHEFERLRTALAAGVGGRGGGLIEAAPGTVHGVPAVRQLIKRRLPDAQHGQGFLGSWTVPKATCSLVLNVQAAERGVTGVREAMVMNQVGLEAYFRPHPYSTGEQFGGLPYHVGDDEQWDAQFPDHPLTLVRAALHRIAPTVTLDEQFRQLPPFAGPAQHPHPAPPPPPPAPPYGPPPAPAPPKRGWFRRGGGR</sequence>
<dbReference type="EMBL" id="JAGGLP010000001">
    <property type="protein sequence ID" value="MBP2047207.1"/>
    <property type="molecule type" value="Genomic_DNA"/>
</dbReference>